<reference evidence="1 2" key="1">
    <citation type="submission" date="2019-12" db="EMBL/GenBank/DDBJ databases">
        <title>Nocardia sp. nov. ET3-3 isolated from soil.</title>
        <authorList>
            <person name="Kanchanasin P."/>
            <person name="Tanasupawat S."/>
            <person name="Yuki M."/>
            <person name="Kudo T."/>
        </authorList>
    </citation>
    <scope>NUCLEOTIDE SEQUENCE [LARGE SCALE GENOMIC DNA]</scope>
    <source>
        <strain evidence="1 2">ET3-3</strain>
    </source>
</reference>
<dbReference type="AlphaFoldDB" id="A0A7K1UW25"/>
<evidence type="ECO:0000313" key="2">
    <source>
        <dbReference type="Proteomes" id="UP000466794"/>
    </source>
</evidence>
<dbReference type="GO" id="GO:0034220">
    <property type="term" value="P:monoatomic ion transmembrane transport"/>
    <property type="evidence" value="ECO:0007669"/>
    <property type="project" value="InterPro"/>
</dbReference>
<dbReference type="InterPro" id="IPR036906">
    <property type="entry name" value="ATPase_V1_fsu_sf"/>
</dbReference>
<protein>
    <submittedName>
        <fullName evidence="1">Uncharacterized protein</fullName>
    </submittedName>
</protein>
<dbReference type="Gene3D" id="3.40.50.10580">
    <property type="entry name" value="ATPase, V1 complex, subunit F"/>
    <property type="match status" value="1"/>
</dbReference>
<organism evidence="1 2">
    <name type="scientific">Nocardia terrae</name>
    <dbReference type="NCBI Taxonomy" id="2675851"/>
    <lineage>
        <taxon>Bacteria</taxon>
        <taxon>Bacillati</taxon>
        <taxon>Actinomycetota</taxon>
        <taxon>Actinomycetes</taxon>
        <taxon>Mycobacteriales</taxon>
        <taxon>Nocardiaceae</taxon>
        <taxon>Nocardia</taxon>
    </lineage>
</organism>
<name>A0A7K1UW25_9NOCA</name>
<comment type="caution">
    <text evidence="1">The sequence shown here is derived from an EMBL/GenBank/DDBJ whole genome shotgun (WGS) entry which is preliminary data.</text>
</comment>
<dbReference type="EMBL" id="WRPP01000002">
    <property type="protein sequence ID" value="MVU78461.1"/>
    <property type="molecule type" value="Genomic_DNA"/>
</dbReference>
<keyword evidence="2" id="KW-1185">Reference proteome</keyword>
<sequence length="72" mass="7084">MGSVVVLGEASQVAGYRLAGATVLEAEDPAAVRKAWADIGSDAVAVLVTAAAARSLTAELAATSLLTAVMPS</sequence>
<evidence type="ECO:0000313" key="1">
    <source>
        <dbReference type="EMBL" id="MVU78461.1"/>
    </source>
</evidence>
<accession>A0A7K1UW25</accession>
<gene>
    <name evidence="1" type="ORF">GPX89_14550</name>
</gene>
<dbReference type="Proteomes" id="UP000466794">
    <property type="component" value="Unassembled WGS sequence"/>
</dbReference>
<dbReference type="RefSeq" id="WP_157387947.1">
    <property type="nucleotide sequence ID" value="NZ_WRPP01000002.1"/>
</dbReference>
<proteinExistence type="predicted"/>